<reference evidence="2 3" key="1">
    <citation type="journal article" date="2015" name="Genome Biol. Evol.">
        <title>Phylogenomic analyses indicate that early fungi evolved digesting cell walls of algal ancestors of land plants.</title>
        <authorList>
            <person name="Chang Y."/>
            <person name="Wang S."/>
            <person name="Sekimoto S."/>
            <person name="Aerts A.L."/>
            <person name="Choi C."/>
            <person name="Clum A."/>
            <person name="LaButti K.M."/>
            <person name="Lindquist E.A."/>
            <person name="Yee Ngan C."/>
            <person name="Ohm R.A."/>
            <person name="Salamov A.A."/>
            <person name="Grigoriev I.V."/>
            <person name="Spatafora J.W."/>
            <person name="Berbee M.L."/>
        </authorList>
    </citation>
    <scope>NUCLEOTIDE SEQUENCE [LARGE SCALE GENOMIC DNA]</scope>
    <source>
        <strain evidence="2 3">JEL478</strain>
    </source>
</reference>
<feature type="compositionally biased region" description="Low complexity" evidence="1">
    <location>
        <begin position="10"/>
        <end position="26"/>
    </location>
</feature>
<organism evidence="2 3">
    <name type="scientific">Gonapodya prolifera (strain JEL478)</name>
    <name type="common">Monoblepharis prolifera</name>
    <dbReference type="NCBI Taxonomy" id="1344416"/>
    <lineage>
        <taxon>Eukaryota</taxon>
        <taxon>Fungi</taxon>
        <taxon>Fungi incertae sedis</taxon>
        <taxon>Chytridiomycota</taxon>
        <taxon>Chytridiomycota incertae sedis</taxon>
        <taxon>Monoblepharidomycetes</taxon>
        <taxon>Monoblepharidales</taxon>
        <taxon>Gonapodyaceae</taxon>
        <taxon>Gonapodya</taxon>
    </lineage>
</organism>
<name>A0A139ATK4_GONPJ</name>
<evidence type="ECO:0000313" key="3">
    <source>
        <dbReference type="Proteomes" id="UP000070544"/>
    </source>
</evidence>
<accession>A0A139ATK4</accession>
<evidence type="ECO:0000313" key="2">
    <source>
        <dbReference type="EMBL" id="KXS20049.1"/>
    </source>
</evidence>
<sequence>MQSQPTPSKSLVQSLCSSAQSSQPSQRARFPLVTPRKALRECPYARKFTSPTHTPSPLSKQSIVPVDLEVLELDEAADRIRKFEFQMVRPIEGSGRCSPFNSGNGSAVSVEEAPVASKPLAPLSHVYVPPQPTCLCLRQAVPPRPTVGTSRSSKKKGRRDLRFHALRISYFGVKKGDPKSKPKPKPKAKPQIRKFESGLLKRNPKLTSGETYNALVGMQKLRAKLVHQHGRRKKLMMTTYTPAEWRMWVEGARNSTENASKRNETNATENPVPAASEITSNVVAEIVVASMDEIQKCSNEVTQISESSNTDAIEPSEPSVVRECENACGDDTLESSSDTTSTMSDDDLDSLAYEVEASLECNDECDMADAECRGKEIAVISGEGKSATEPAAGESVEAPMWYDSGDLEEGQIIEEVPMFFPPPVSDGEAEKITHSGAQDMFFFLPPLPMFGSVRTLYHVEVSEPKSLLEDDTASCEGTRMLRRKGKAT</sequence>
<dbReference type="EMBL" id="KQ965736">
    <property type="protein sequence ID" value="KXS20049.1"/>
    <property type="molecule type" value="Genomic_DNA"/>
</dbReference>
<proteinExistence type="predicted"/>
<dbReference type="AlphaFoldDB" id="A0A139ATK4"/>
<protein>
    <submittedName>
        <fullName evidence="2">Uncharacterized protein</fullName>
    </submittedName>
</protein>
<keyword evidence="3" id="KW-1185">Reference proteome</keyword>
<feature type="region of interest" description="Disordered" evidence="1">
    <location>
        <begin position="1"/>
        <end position="32"/>
    </location>
</feature>
<gene>
    <name evidence="2" type="ORF">M427DRAFT_52315</name>
</gene>
<dbReference type="Proteomes" id="UP000070544">
    <property type="component" value="Unassembled WGS sequence"/>
</dbReference>
<evidence type="ECO:0000256" key="1">
    <source>
        <dbReference type="SAM" id="MobiDB-lite"/>
    </source>
</evidence>